<dbReference type="EMBL" id="BEXD01003046">
    <property type="protein sequence ID" value="GBC00080.1"/>
    <property type="molecule type" value="Genomic_DNA"/>
</dbReference>
<name>A0A2Z6RSW1_9GLOM</name>
<dbReference type="OrthoDB" id="2326914at2759"/>
<accession>A0A2Z6RSW1</accession>
<proteinExistence type="predicted"/>
<evidence type="ECO:0000313" key="1">
    <source>
        <dbReference type="EMBL" id="GBC00080.1"/>
    </source>
</evidence>
<dbReference type="SUPFAM" id="SSF52047">
    <property type="entry name" value="RNI-like"/>
    <property type="match status" value="1"/>
</dbReference>
<evidence type="ECO:0008006" key="4">
    <source>
        <dbReference type="Google" id="ProtNLM"/>
    </source>
</evidence>
<protein>
    <recommendedName>
        <fullName evidence="4">F-box domain-containing protein</fullName>
    </recommendedName>
</protein>
<dbReference type="AlphaFoldDB" id="A0A2Z6RSW1"/>
<reference evidence="2" key="2">
    <citation type="submission" date="2019-10" db="EMBL/GenBank/DDBJ databases">
        <title>Conservation and host-specific expression of non-tandemly repeated heterogenous ribosome RNA gene in arbuscular mycorrhizal fungi.</title>
        <authorList>
            <person name="Maeda T."/>
            <person name="Kobayashi Y."/>
            <person name="Nakagawa T."/>
            <person name="Ezawa T."/>
            <person name="Yamaguchi K."/>
            <person name="Bino T."/>
            <person name="Nishimoto Y."/>
            <person name="Shigenobu S."/>
            <person name="Kawaguchi M."/>
        </authorList>
    </citation>
    <scope>NUCLEOTIDE SEQUENCE</scope>
    <source>
        <strain evidence="2">HR1</strain>
    </source>
</reference>
<evidence type="ECO:0000313" key="3">
    <source>
        <dbReference type="Proteomes" id="UP000247702"/>
    </source>
</evidence>
<evidence type="ECO:0000313" key="2">
    <source>
        <dbReference type="EMBL" id="GES82850.1"/>
    </source>
</evidence>
<comment type="caution">
    <text evidence="1">The sequence shown here is derived from an EMBL/GenBank/DDBJ whole genome shotgun (WGS) entry which is preliminary data.</text>
</comment>
<keyword evidence="3" id="KW-1185">Reference proteome</keyword>
<organism evidence="1 3">
    <name type="scientific">Rhizophagus clarus</name>
    <dbReference type="NCBI Taxonomy" id="94130"/>
    <lineage>
        <taxon>Eukaryota</taxon>
        <taxon>Fungi</taxon>
        <taxon>Fungi incertae sedis</taxon>
        <taxon>Mucoromycota</taxon>
        <taxon>Glomeromycotina</taxon>
        <taxon>Glomeromycetes</taxon>
        <taxon>Glomerales</taxon>
        <taxon>Glomeraceae</taxon>
        <taxon>Rhizophagus</taxon>
    </lineage>
</organism>
<dbReference type="Proteomes" id="UP000247702">
    <property type="component" value="Unassembled WGS sequence"/>
</dbReference>
<gene>
    <name evidence="2" type="ORF">RCL2_001003300</name>
    <name evidence="1" type="ORF">RclHR1_03740004</name>
</gene>
<dbReference type="InterPro" id="IPR032675">
    <property type="entry name" value="LRR_dom_sf"/>
</dbReference>
<sequence>MASITLPVECLTIIFEQLSYEKLGVKNYSFTLLHSCILVNKIWCATAIPILWRNPWNWLIEGLYLNRLTLLTATFISCLPKEIKNILTRNQIIKMKKWMKNVTSFDYPYFMNGLDYSWLYFSINIFLKENFKKGKEFIRNEYSIILLKEICKLFMKRSYNLIQLNYDNQYQKRYDYYKIRVEDYINLIHLPGANQTLIKLKRISITGWIPSEIIYGISKICKNIEEIKINNFQIEDDEEGIITLIKEQKSLKRFSFEIKLNDELEDKFGLIEFSISRFEKVIKSKLQKLVTLKLSPICFYMDNFMECYNLEELILIDERQQFNEKILEKFSKNSKLFKLKKLEININYITFKQISSIIKNTNYNLEIITIIWMEGIDEIEDYKNFIETIIFYCPKLKEYNGKFDYNYISLLCKNCNNLTKLGFNDFNILDISDILKQIGDVIPVNLSKLSLPLCWNFNSDSLEYFLEKCLIRLHEPLYFNIYESEKHAKIIKRFRELKVLARRDYY</sequence>
<reference evidence="1 3" key="1">
    <citation type="submission" date="2017-11" db="EMBL/GenBank/DDBJ databases">
        <title>The genome of Rhizophagus clarus HR1 reveals common genetic basis of auxotrophy among arbuscular mycorrhizal fungi.</title>
        <authorList>
            <person name="Kobayashi Y."/>
        </authorList>
    </citation>
    <scope>NUCLEOTIDE SEQUENCE [LARGE SCALE GENOMIC DNA]</scope>
    <source>
        <strain evidence="1 3">HR1</strain>
    </source>
</reference>
<dbReference type="Proteomes" id="UP000615446">
    <property type="component" value="Unassembled WGS sequence"/>
</dbReference>
<dbReference type="EMBL" id="BLAL01000063">
    <property type="protein sequence ID" value="GES82850.1"/>
    <property type="molecule type" value="Genomic_DNA"/>
</dbReference>
<dbReference type="Gene3D" id="3.80.10.10">
    <property type="entry name" value="Ribonuclease Inhibitor"/>
    <property type="match status" value="1"/>
</dbReference>